<dbReference type="AlphaFoldDB" id="A0AAP0NK63"/>
<feature type="transmembrane region" description="Helical" evidence="6">
    <location>
        <begin position="352"/>
        <end position="373"/>
    </location>
</feature>
<dbReference type="GO" id="GO:1990961">
    <property type="term" value="P:xenobiotic detoxification by transmembrane export across the plasma membrane"/>
    <property type="evidence" value="ECO:0007669"/>
    <property type="project" value="InterPro"/>
</dbReference>
<dbReference type="CDD" id="cd13132">
    <property type="entry name" value="MATE_eukaryotic"/>
    <property type="match status" value="1"/>
</dbReference>
<dbReference type="Pfam" id="PF01554">
    <property type="entry name" value="MatE"/>
    <property type="match status" value="2"/>
</dbReference>
<comment type="similarity">
    <text evidence="2 6">Belongs to the multi antimicrobial extrusion (MATE) (TC 2.A.66.1) family.</text>
</comment>
<evidence type="ECO:0000256" key="4">
    <source>
        <dbReference type="ARBA" id="ARBA00022989"/>
    </source>
</evidence>
<evidence type="ECO:0000256" key="5">
    <source>
        <dbReference type="ARBA" id="ARBA00023136"/>
    </source>
</evidence>
<feature type="transmembrane region" description="Helical" evidence="6">
    <location>
        <begin position="425"/>
        <end position="447"/>
    </location>
</feature>
<keyword evidence="4 6" id="KW-1133">Transmembrane helix</keyword>
<comment type="subcellular location">
    <subcellularLocation>
        <location evidence="1">Membrane</location>
        <topology evidence="1">Multi-pass membrane protein</topology>
    </subcellularLocation>
</comment>
<evidence type="ECO:0000256" key="6">
    <source>
        <dbReference type="RuleBase" id="RU004914"/>
    </source>
</evidence>
<gene>
    <name evidence="7" type="ORF">Sjap_017644</name>
</gene>
<comment type="caution">
    <text evidence="7">The sequence shown here is derived from an EMBL/GenBank/DDBJ whole genome shotgun (WGS) entry which is preliminary data.</text>
</comment>
<dbReference type="GO" id="GO:0015297">
    <property type="term" value="F:antiporter activity"/>
    <property type="evidence" value="ECO:0007669"/>
    <property type="project" value="InterPro"/>
</dbReference>
<protein>
    <recommendedName>
        <fullName evidence="6">Protein DETOXIFICATION</fullName>
    </recommendedName>
    <alternativeName>
        <fullName evidence="6">Multidrug and toxic compound extrusion protein</fullName>
    </alternativeName>
</protein>
<evidence type="ECO:0000256" key="3">
    <source>
        <dbReference type="ARBA" id="ARBA00022692"/>
    </source>
</evidence>
<dbReference type="InterPro" id="IPR002528">
    <property type="entry name" value="MATE_fam"/>
</dbReference>
<dbReference type="GO" id="GO:0042910">
    <property type="term" value="F:xenobiotic transmembrane transporter activity"/>
    <property type="evidence" value="ECO:0007669"/>
    <property type="project" value="InterPro"/>
</dbReference>
<dbReference type="InterPro" id="IPR045069">
    <property type="entry name" value="MATE_euk"/>
</dbReference>
<dbReference type="Proteomes" id="UP001417504">
    <property type="component" value="Unassembled WGS sequence"/>
</dbReference>
<feature type="transmembrane region" description="Helical" evidence="6">
    <location>
        <begin position="393"/>
        <end position="413"/>
    </location>
</feature>
<feature type="transmembrane region" description="Helical" evidence="6">
    <location>
        <begin position="138"/>
        <end position="155"/>
    </location>
</feature>
<feature type="transmembrane region" description="Helical" evidence="6">
    <location>
        <begin position="231"/>
        <end position="257"/>
    </location>
</feature>
<evidence type="ECO:0000256" key="2">
    <source>
        <dbReference type="ARBA" id="ARBA00010199"/>
    </source>
</evidence>
<feature type="transmembrane region" description="Helical" evidence="6">
    <location>
        <begin position="97"/>
        <end position="117"/>
    </location>
</feature>
<sequence>MEGDHTQPLLTKFHATTYKENENKSNIANGDQHYYHVVYQPPSTFLRDVCMEAKMIWYIAGPAILTSLFQYSLAFVTQTFVGHLGTLELAAVGLQNLVISGIGFGVMVGMGSALETLCGQAYGAGQPKVLGIYMQRSWVILLTTALILTPVYVFASPILTLLGQDPEAADVAGKYSVWMLPQLFAYALNFPVQKFLQAQSKVMAMAWISLGTLVVHIGLSWLAIFGLDLGLVGAAVTLNASWCVLVVGQVLYVFYWCDDTWTGFSWLAFADLAGFVGLSLASAVMLCLEYWCFMGLILLAGLLKNAKLELDAASICMNVEGWLFMFPMGFLAASSVRVSNELGAGRPKAAKFSVWVMVSISIVIQSVFVVLILTTRKEFPALFTDDKLVMAKVSKLACFLSVSIFLCSVQPILSGVAIGAGWQALVAYVNVGCYYLVGLTIGCILGFKFNFGLEGLWSGVIFGVAVQTIILLVITLCTNWEKEAALAQQRVSTWGKSTEDSPTLYT</sequence>
<dbReference type="NCBIfam" id="TIGR00797">
    <property type="entry name" value="matE"/>
    <property type="match status" value="1"/>
</dbReference>
<reference evidence="7 8" key="1">
    <citation type="submission" date="2024-01" db="EMBL/GenBank/DDBJ databases">
        <title>Genome assemblies of Stephania.</title>
        <authorList>
            <person name="Yang L."/>
        </authorList>
    </citation>
    <scope>NUCLEOTIDE SEQUENCE [LARGE SCALE GENOMIC DNA]</scope>
    <source>
        <strain evidence="7">QJT</strain>
        <tissue evidence="7">Leaf</tissue>
    </source>
</reference>
<feature type="transmembrane region" description="Helical" evidence="6">
    <location>
        <begin position="204"/>
        <end position="225"/>
    </location>
</feature>
<keyword evidence="8" id="KW-1185">Reference proteome</keyword>
<feature type="transmembrane region" description="Helical" evidence="6">
    <location>
        <begin position="175"/>
        <end position="192"/>
    </location>
</feature>
<feature type="transmembrane region" description="Helical" evidence="6">
    <location>
        <begin position="55"/>
        <end position="77"/>
    </location>
</feature>
<feature type="transmembrane region" description="Helical" evidence="6">
    <location>
        <begin position="322"/>
        <end position="340"/>
    </location>
</feature>
<dbReference type="EMBL" id="JBBNAE010000007">
    <property type="protein sequence ID" value="KAK9109584.1"/>
    <property type="molecule type" value="Genomic_DNA"/>
</dbReference>
<feature type="transmembrane region" description="Helical" evidence="6">
    <location>
        <begin position="459"/>
        <end position="480"/>
    </location>
</feature>
<feature type="transmembrane region" description="Helical" evidence="6">
    <location>
        <begin position="269"/>
        <end position="302"/>
    </location>
</feature>
<evidence type="ECO:0000313" key="7">
    <source>
        <dbReference type="EMBL" id="KAK9109584.1"/>
    </source>
</evidence>
<proteinExistence type="inferred from homology"/>
<keyword evidence="5 6" id="KW-0472">Membrane</keyword>
<evidence type="ECO:0000256" key="1">
    <source>
        <dbReference type="ARBA" id="ARBA00004141"/>
    </source>
</evidence>
<name>A0AAP0NK63_9MAGN</name>
<dbReference type="GO" id="GO:0016020">
    <property type="term" value="C:membrane"/>
    <property type="evidence" value="ECO:0007669"/>
    <property type="project" value="UniProtKB-SubCell"/>
</dbReference>
<organism evidence="7 8">
    <name type="scientific">Stephania japonica</name>
    <dbReference type="NCBI Taxonomy" id="461633"/>
    <lineage>
        <taxon>Eukaryota</taxon>
        <taxon>Viridiplantae</taxon>
        <taxon>Streptophyta</taxon>
        <taxon>Embryophyta</taxon>
        <taxon>Tracheophyta</taxon>
        <taxon>Spermatophyta</taxon>
        <taxon>Magnoliopsida</taxon>
        <taxon>Ranunculales</taxon>
        <taxon>Menispermaceae</taxon>
        <taxon>Menispermoideae</taxon>
        <taxon>Cissampelideae</taxon>
        <taxon>Stephania</taxon>
    </lineage>
</organism>
<dbReference type="PANTHER" id="PTHR11206">
    <property type="entry name" value="MULTIDRUG RESISTANCE PROTEIN"/>
    <property type="match status" value="1"/>
</dbReference>
<accession>A0AAP0NK63</accession>
<keyword evidence="3 6" id="KW-0812">Transmembrane</keyword>
<evidence type="ECO:0000313" key="8">
    <source>
        <dbReference type="Proteomes" id="UP001417504"/>
    </source>
</evidence>